<evidence type="ECO:0000256" key="5">
    <source>
        <dbReference type="SAM" id="MobiDB-lite"/>
    </source>
</evidence>
<dbReference type="InterPro" id="IPR050437">
    <property type="entry name" value="Ribos_protein_bS1-like"/>
</dbReference>
<feature type="region of interest" description="Disordered" evidence="5">
    <location>
        <begin position="726"/>
        <end position="792"/>
    </location>
</feature>
<feature type="compositionally biased region" description="Low complexity" evidence="5">
    <location>
        <begin position="810"/>
        <end position="828"/>
    </location>
</feature>
<organism evidence="7 8">
    <name type="scientific">Methylobacterium oryzihabitans</name>
    <dbReference type="NCBI Taxonomy" id="2499852"/>
    <lineage>
        <taxon>Bacteria</taxon>
        <taxon>Pseudomonadati</taxon>
        <taxon>Pseudomonadota</taxon>
        <taxon>Alphaproteobacteria</taxon>
        <taxon>Hyphomicrobiales</taxon>
        <taxon>Methylobacteriaceae</taxon>
        <taxon>Methylobacterium</taxon>
    </lineage>
</organism>
<dbReference type="PANTHER" id="PTHR10724">
    <property type="entry name" value="30S RIBOSOMAL PROTEIN S1"/>
    <property type="match status" value="1"/>
</dbReference>
<dbReference type="InterPro" id="IPR018974">
    <property type="entry name" value="Tex-like_N"/>
</dbReference>
<dbReference type="Gene3D" id="3.90.550.10">
    <property type="entry name" value="Spore Coat Polysaccharide Biosynthesis Protein SpsA, Chain A"/>
    <property type="match status" value="1"/>
</dbReference>
<dbReference type="GO" id="GO:0006412">
    <property type="term" value="P:translation"/>
    <property type="evidence" value="ECO:0007669"/>
    <property type="project" value="TreeGrafter"/>
</dbReference>
<evidence type="ECO:0000256" key="4">
    <source>
        <dbReference type="PROSITE-ProRule" id="PRU00182"/>
    </source>
</evidence>
<dbReference type="GO" id="GO:0006139">
    <property type="term" value="P:nucleobase-containing compound metabolic process"/>
    <property type="evidence" value="ECO:0007669"/>
    <property type="project" value="InterPro"/>
</dbReference>
<dbReference type="Gene3D" id="1.10.10.650">
    <property type="entry name" value="RuvA domain 2-like"/>
    <property type="match status" value="1"/>
</dbReference>
<dbReference type="InterPro" id="IPR055179">
    <property type="entry name" value="Tex-like_central_region"/>
</dbReference>
<dbReference type="CDD" id="cd04186">
    <property type="entry name" value="GT_2_like_c"/>
    <property type="match status" value="1"/>
</dbReference>
<dbReference type="SMART" id="SM00732">
    <property type="entry name" value="YqgFc"/>
    <property type="match status" value="1"/>
</dbReference>
<feature type="domain" description="S1 motif" evidence="6">
    <location>
        <begin position="651"/>
        <end position="720"/>
    </location>
</feature>
<dbReference type="InterPro" id="IPR010994">
    <property type="entry name" value="RuvA_2-like"/>
</dbReference>
<dbReference type="Gene3D" id="3.30.420.140">
    <property type="entry name" value="YqgF/RNase H-like domain"/>
    <property type="match status" value="1"/>
</dbReference>
<evidence type="ECO:0000259" key="6">
    <source>
        <dbReference type="PROSITE" id="PS50126"/>
    </source>
</evidence>
<dbReference type="Gene3D" id="2.40.50.140">
    <property type="entry name" value="Nucleic acid-binding proteins"/>
    <property type="match status" value="1"/>
</dbReference>
<dbReference type="SMART" id="SM00316">
    <property type="entry name" value="S1"/>
    <property type="match status" value="1"/>
</dbReference>
<dbReference type="SUPFAM" id="SSF53098">
    <property type="entry name" value="Ribonuclease H-like"/>
    <property type="match status" value="1"/>
</dbReference>
<dbReference type="Pfam" id="PF09371">
    <property type="entry name" value="Tex_N"/>
    <property type="match status" value="1"/>
</dbReference>
<keyword evidence="4" id="KW-0694">RNA-binding</keyword>
<dbReference type="Pfam" id="PF13641">
    <property type="entry name" value="Glyco_tranf_2_3"/>
    <property type="match status" value="1"/>
</dbReference>
<evidence type="ECO:0000256" key="3">
    <source>
        <dbReference type="ARBA" id="ARBA00035517"/>
    </source>
</evidence>
<dbReference type="InterPro" id="IPR029044">
    <property type="entry name" value="Nucleotide-diphossugar_trans"/>
</dbReference>
<evidence type="ECO:0000313" key="7">
    <source>
        <dbReference type="EMBL" id="RVU14882.1"/>
    </source>
</evidence>
<keyword evidence="8" id="KW-1185">Reference proteome</keyword>
<dbReference type="InterPro" id="IPR023319">
    <property type="entry name" value="Tex-like_HTH_dom_sf"/>
</dbReference>
<dbReference type="FunFam" id="2.40.50.140:FF:000051">
    <property type="entry name" value="RNA-binding transcriptional accessory protein"/>
    <property type="match status" value="1"/>
</dbReference>
<feature type="region of interest" description="Disordered" evidence="5">
    <location>
        <begin position="810"/>
        <end position="836"/>
    </location>
</feature>
<dbReference type="Pfam" id="PF22706">
    <property type="entry name" value="Tex_central_region"/>
    <property type="match status" value="1"/>
</dbReference>
<dbReference type="PANTHER" id="PTHR10724:SF10">
    <property type="entry name" value="S1 RNA-BINDING DOMAIN-CONTAINING PROTEIN 1"/>
    <property type="match status" value="1"/>
</dbReference>
<dbReference type="Pfam" id="PF17674">
    <property type="entry name" value="HHH_9"/>
    <property type="match status" value="1"/>
</dbReference>
<dbReference type="InterPro" id="IPR012340">
    <property type="entry name" value="NA-bd_OB-fold"/>
</dbReference>
<dbReference type="EMBL" id="SACP01000026">
    <property type="protein sequence ID" value="RVU14882.1"/>
    <property type="molecule type" value="Genomic_DNA"/>
</dbReference>
<evidence type="ECO:0000256" key="2">
    <source>
        <dbReference type="ARBA" id="ARBA00035293"/>
    </source>
</evidence>
<proteinExistence type="predicted"/>
<evidence type="ECO:0000256" key="1">
    <source>
        <dbReference type="ARBA" id="ARBA00025604"/>
    </source>
</evidence>
<dbReference type="Gene3D" id="1.10.150.310">
    <property type="entry name" value="Tex RuvX-like domain-like"/>
    <property type="match status" value="1"/>
</dbReference>
<name>A0A437NXX8_9HYPH</name>
<protein>
    <recommendedName>
        <fullName evidence="2">Small ribosomal subunit protein bS1</fullName>
    </recommendedName>
    <alternativeName>
        <fullName evidence="3">30S ribosomal protein S1</fullName>
    </alternativeName>
</protein>
<comment type="function">
    <text evidence="1">Binds mRNA; thus facilitating recognition of the initiation point. It is needed to translate mRNA with a short Shine-Dalgarno (SD) purine-rich sequence.</text>
</comment>
<dbReference type="Gene3D" id="1.10.3500.10">
    <property type="entry name" value="Tex N-terminal region-like"/>
    <property type="match status" value="1"/>
</dbReference>
<dbReference type="InterPro" id="IPR012337">
    <property type="entry name" value="RNaseH-like_sf"/>
</dbReference>
<dbReference type="FunFam" id="1.10.150.310:FF:000001">
    <property type="entry name" value="RNA-binding transcriptional accessory protein"/>
    <property type="match status" value="1"/>
</dbReference>
<dbReference type="GO" id="GO:0005829">
    <property type="term" value="C:cytosol"/>
    <property type="evidence" value="ECO:0007669"/>
    <property type="project" value="TreeGrafter"/>
</dbReference>
<dbReference type="Pfam" id="PF12836">
    <property type="entry name" value="HHH_3"/>
    <property type="match status" value="1"/>
</dbReference>
<dbReference type="FunFam" id="1.10.10.650:FF:000001">
    <property type="entry name" value="S1 RNA-binding domain 1"/>
    <property type="match status" value="1"/>
</dbReference>
<dbReference type="InterPro" id="IPR003029">
    <property type="entry name" value="S1_domain"/>
</dbReference>
<dbReference type="InterPro" id="IPR006641">
    <property type="entry name" value="YqgF/RNaseH-like_dom"/>
</dbReference>
<dbReference type="SUPFAM" id="SSF158832">
    <property type="entry name" value="Tex N-terminal region-like"/>
    <property type="match status" value="1"/>
</dbReference>
<comment type="caution">
    <text evidence="7">The sequence shown here is derived from an EMBL/GenBank/DDBJ whole genome shotgun (WGS) entry which is preliminary data.</text>
</comment>
<dbReference type="SUPFAM" id="SSF53448">
    <property type="entry name" value="Nucleotide-diphospho-sugar transferases"/>
    <property type="match status" value="1"/>
</dbReference>
<dbReference type="InterPro" id="IPR023323">
    <property type="entry name" value="Tex-like_dom_sf"/>
</dbReference>
<dbReference type="PROSITE" id="PS50126">
    <property type="entry name" value="S1"/>
    <property type="match status" value="1"/>
</dbReference>
<dbReference type="Pfam" id="PF16921">
    <property type="entry name" value="Tex_YqgF"/>
    <property type="match status" value="1"/>
</dbReference>
<dbReference type="InterPro" id="IPR041692">
    <property type="entry name" value="HHH_9"/>
</dbReference>
<gene>
    <name evidence="7" type="ORF">EOE48_21700</name>
</gene>
<dbReference type="SUPFAM" id="SSF47781">
    <property type="entry name" value="RuvA domain 2-like"/>
    <property type="match status" value="2"/>
</dbReference>
<dbReference type="GO" id="GO:0003735">
    <property type="term" value="F:structural constituent of ribosome"/>
    <property type="evidence" value="ECO:0007669"/>
    <property type="project" value="TreeGrafter"/>
</dbReference>
<dbReference type="InterPro" id="IPR044146">
    <property type="entry name" value="S1_Tex"/>
</dbReference>
<dbReference type="CDD" id="cd05685">
    <property type="entry name" value="S1_Tex"/>
    <property type="match status" value="1"/>
</dbReference>
<dbReference type="SUPFAM" id="SSF50249">
    <property type="entry name" value="Nucleic acid-binding proteins"/>
    <property type="match status" value="1"/>
</dbReference>
<sequence length="1381" mass="147994">MPPIAQRIANELGAQEWQVRAAVDLLDGGSTVPFIARYRKEATGTLDDAQLRTLEERLGYLRELEERRKAVLDSIEAQGKLDAALKGRILAAETKARLEDLYLPYKPKRRTRAQTAREAGLGPLAEDRLAHPERDPHAAAGAFVSEAKGIATPEAALEGARAILVERFAENAELVGQLREAFWKAGRLASSVRKGKAEAGAKFSDYFDFAEPLTRLPSHRVLALFRGEKEEVLDLRLDETPANADPKAPNLYEGRIALTFGIRDGGRPGERWLAETVRAAWKTKLRPSIESDLRTRLWEAAEAEAVRVFAGNLRDLLLAAPAGARPTLGLDPGYRTGVKVAVVDATGKVVATDTVYPHEPRRDWTGALVALARLCRAHRVELVAIGNGTASRETDRLAAELIAGQPELKLTKVMVSEAGASVYSASAYASQELPGLDVSLRGAVSIARRLQDPLAELVKIEPRSIGVGQYQHDLAGGKLSRSLDAVVEDCVNGVGVDVNTASAPLLARVSGLSERVAQNVVTHRDANGPFRSRSGLKKVAGLGPKAFELSAGFLRITGGDDPLDASGVHPEAYPVVRRILAATKSDIRAVIGNGAVLKGLNPKLFTDDTFGLPTVTDILAELEKPGRDPRPSFRTATFQEGVEKISDLRPGMTLEGVVTNVAAFGAFVDVGVHQDGLVHISALADSFVKDPRAVVKPGDVVRVKVLEVDVPRKRISLSMRLDDEAGARAHPGGRLRRPAATARWPRRCGAPASTGRPGAERAGKRRAARSNPPPSAGEGGERSEPGEGTPLPDLAWQPCRALCFEPSRSPLAGLRPGPPGLRRAPSPAEGGGFGRRDLPRRMTLVFPDHPAFDVLRFGSETPGTIATLETMASHPVKAAAILRALATGKRVRAHNLTTALVGAAPRWRCPAPAAAAAPEPHPEVAVLTPEALRRNGAGRAGIVLLTGPGHALLPGTPARVAAAFAAEPAMQALYGDAVALDRAGKALPLLRTAFDPDFLEAVDHVGPVVAFRTAALARLGGVPADRPGLEAAGLLLRLAAAEGERAVRHLPAMLSVWRPWDAPLPVASDALREARRQLAGVPSEAGPGGVLALRRPLPVRVPAVSLIVPTRDRIDLLRTCLASLTARTDWPEREILVCDNDSREPETLAYFRELERKGTARVVPCPGPFDFAAMNNRAAEQARGGLLAFVNNDVEAIHPDWLARMAEEALRPEVGAVGAKLLDGEGRIQHGGIVLGAGGLVDHAHRHFPGDAPGYLHRLRATHRVSAVTAACLVVEARKFREVGGFDAGAFAVDFNDVDLCLRLDRAGYRSLMVPGAVLHHREAASRRWTPAARQRHAAEAERLRARWGAALAADPWYSPGFDPRFGSYLRLRRPVDQAPR</sequence>
<dbReference type="Pfam" id="PF00575">
    <property type="entry name" value="S1"/>
    <property type="match status" value="1"/>
</dbReference>
<evidence type="ECO:0000313" key="8">
    <source>
        <dbReference type="Proteomes" id="UP000286997"/>
    </source>
</evidence>
<dbReference type="PROSITE" id="PS50889">
    <property type="entry name" value="S4"/>
    <property type="match status" value="1"/>
</dbReference>
<accession>A0A437NXX8</accession>
<dbReference type="FunFam" id="3.30.420.140:FF:000001">
    <property type="entry name" value="RNA-binding transcriptional accessory protein"/>
    <property type="match status" value="1"/>
</dbReference>
<dbReference type="GO" id="GO:0003729">
    <property type="term" value="F:mRNA binding"/>
    <property type="evidence" value="ECO:0007669"/>
    <property type="project" value="UniProtKB-ARBA"/>
</dbReference>
<dbReference type="InterPro" id="IPR032639">
    <property type="entry name" value="Tex_YqgF"/>
</dbReference>
<dbReference type="OrthoDB" id="9804714at2"/>
<reference evidence="7 8" key="1">
    <citation type="submission" date="2019-01" db="EMBL/GenBank/DDBJ databases">
        <authorList>
            <person name="Chen W.-M."/>
        </authorList>
    </citation>
    <scope>NUCLEOTIDE SEQUENCE [LARGE SCALE GENOMIC DNA]</scope>
    <source>
        <strain evidence="7 8">TER-1</strain>
    </source>
</reference>
<dbReference type="Proteomes" id="UP000286997">
    <property type="component" value="Unassembled WGS sequence"/>
</dbReference>
<dbReference type="InterPro" id="IPR037027">
    <property type="entry name" value="YqgF/RNaseH-like_dom_sf"/>
</dbReference>